<comment type="caution">
    <text evidence="2">The sequence shown here is derived from an EMBL/GenBank/DDBJ whole genome shotgun (WGS) entry which is preliminary data.</text>
</comment>
<proteinExistence type="predicted"/>
<dbReference type="Proteomes" id="UP000807469">
    <property type="component" value="Unassembled WGS sequence"/>
</dbReference>
<feature type="region of interest" description="Disordered" evidence="1">
    <location>
        <begin position="154"/>
        <end position="180"/>
    </location>
</feature>
<feature type="compositionally biased region" description="Basic and acidic residues" evidence="1">
    <location>
        <begin position="154"/>
        <end position="175"/>
    </location>
</feature>
<evidence type="ECO:0000313" key="2">
    <source>
        <dbReference type="EMBL" id="KAF9484791.1"/>
    </source>
</evidence>
<protein>
    <submittedName>
        <fullName evidence="2">Uncharacterized protein</fullName>
    </submittedName>
</protein>
<dbReference type="AlphaFoldDB" id="A0A9P6CY34"/>
<gene>
    <name evidence="2" type="ORF">BDN70DRAFT_55909</name>
</gene>
<dbReference type="OrthoDB" id="2730545at2759"/>
<evidence type="ECO:0000256" key="1">
    <source>
        <dbReference type="SAM" id="MobiDB-lite"/>
    </source>
</evidence>
<accession>A0A9P6CY34</accession>
<evidence type="ECO:0000313" key="3">
    <source>
        <dbReference type="Proteomes" id="UP000807469"/>
    </source>
</evidence>
<name>A0A9P6CY34_9AGAR</name>
<organism evidence="2 3">
    <name type="scientific">Pholiota conissans</name>
    <dbReference type="NCBI Taxonomy" id="109636"/>
    <lineage>
        <taxon>Eukaryota</taxon>
        <taxon>Fungi</taxon>
        <taxon>Dikarya</taxon>
        <taxon>Basidiomycota</taxon>
        <taxon>Agaricomycotina</taxon>
        <taxon>Agaricomycetes</taxon>
        <taxon>Agaricomycetidae</taxon>
        <taxon>Agaricales</taxon>
        <taxon>Agaricineae</taxon>
        <taxon>Strophariaceae</taxon>
        <taxon>Pholiota</taxon>
    </lineage>
</organism>
<reference evidence="2" key="1">
    <citation type="submission" date="2020-11" db="EMBL/GenBank/DDBJ databases">
        <authorList>
            <consortium name="DOE Joint Genome Institute"/>
            <person name="Ahrendt S."/>
            <person name="Riley R."/>
            <person name="Andreopoulos W."/>
            <person name="Labutti K."/>
            <person name="Pangilinan J."/>
            <person name="Ruiz-Duenas F.J."/>
            <person name="Barrasa J.M."/>
            <person name="Sanchez-Garcia M."/>
            <person name="Camarero S."/>
            <person name="Miyauchi S."/>
            <person name="Serrano A."/>
            <person name="Linde D."/>
            <person name="Babiker R."/>
            <person name="Drula E."/>
            <person name="Ayuso-Fernandez I."/>
            <person name="Pacheco R."/>
            <person name="Padilla G."/>
            <person name="Ferreira P."/>
            <person name="Barriuso J."/>
            <person name="Kellner H."/>
            <person name="Castanera R."/>
            <person name="Alfaro M."/>
            <person name="Ramirez L."/>
            <person name="Pisabarro A.G."/>
            <person name="Kuo A."/>
            <person name="Tritt A."/>
            <person name="Lipzen A."/>
            <person name="He G."/>
            <person name="Yan M."/>
            <person name="Ng V."/>
            <person name="Cullen D."/>
            <person name="Martin F."/>
            <person name="Rosso M.-N."/>
            <person name="Henrissat B."/>
            <person name="Hibbett D."/>
            <person name="Martinez A.T."/>
            <person name="Grigoriev I.V."/>
        </authorList>
    </citation>
    <scope>NUCLEOTIDE SEQUENCE</scope>
    <source>
        <strain evidence="2">CIRM-BRFM 674</strain>
    </source>
</reference>
<dbReference type="EMBL" id="MU155140">
    <property type="protein sequence ID" value="KAF9484791.1"/>
    <property type="molecule type" value="Genomic_DNA"/>
</dbReference>
<sequence>MIFTNTDTSASNGHDIVDTLDLSTPSNALQYASNRIGKQFIRRFEPASGSPGCPPRIYSSEHPPTLQPLRFARPDRIRIVDWEDRRPARASQHERLFALRQLVAHGIPCILWAEDALSFAHRSSVRHSDQVILVPDEQLDAAVDVIESMGREYKRMSKPDSNHLDETSLEDKAADQDPDIDLEDRYDLPISICLLRPYTPKEGLDALGWDLDPIKIYLLPQSCYGFDTRSASRFQSLVPPLNASNAGILVPKYHTFIEGSAHFLMSSPTPPWKALITEQDFLNELLSKRIVKHGDIQKIVDEVEDEDSAWFIDKYLRRHCIFREEEVDQYKLQKALYQRRSNSERSVTRGSEKISSPSKQIHWRDYFKLPLLEQHARLIAPRQLIANGILCILWGEDALNFAHSVPVLLRDQIILVPDELLDAAAAVLENVEESKYERTSALNEDYNDFFPVAPRPRPKRPKVSDVIFTYKYEFPRSIRLAHRDVPEDDPYKLYPLPRCILLLPQSYYALDARSASRFQSLVPPLDTPNEGILIPKYSTFLEGLVHFMMHPPTELPALILHQYLIGELLHVRIKFATTRRVEEQVMSEIQDDDCAWYISKLVRERFQLVSEKDVEEYKRKKALGQRQRKYYPVIFETRGRRISGNRYRSPRSYSTPNPLNGLSNDVPGKRSLHTHCVKHSVDYTRKFPSLHRAYVSSQPSLHFSRTMSSLRHLILRP</sequence>
<keyword evidence="3" id="KW-1185">Reference proteome</keyword>